<organism evidence="1 2">
    <name type="scientific">Acaryochloris marina (strain MBIC 11017)</name>
    <dbReference type="NCBI Taxonomy" id="329726"/>
    <lineage>
        <taxon>Bacteria</taxon>
        <taxon>Bacillati</taxon>
        <taxon>Cyanobacteriota</taxon>
        <taxon>Cyanophyceae</taxon>
        <taxon>Acaryochloridales</taxon>
        <taxon>Acaryochloridaceae</taxon>
        <taxon>Acaryochloris</taxon>
    </lineage>
</organism>
<dbReference type="HOGENOM" id="CLU_3245622_0_0_3"/>
<proteinExistence type="predicted"/>
<accession>A8ZMJ2</accession>
<keyword evidence="1" id="KW-0614">Plasmid</keyword>
<dbReference type="AlphaFoldDB" id="A8ZMJ2"/>
<dbReference type="Proteomes" id="UP000000268">
    <property type="component" value="Plasmid pREB3"/>
</dbReference>
<dbReference type="EMBL" id="CP000840">
    <property type="protein sequence ID" value="ABW32403.1"/>
    <property type="molecule type" value="Genomic_DNA"/>
</dbReference>
<reference evidence="1 2" key="1">
    <citation type="journal article" date="2008" name="Proc. Natl. Acad. Sci. U.S.A.">
        <title>Niche adaptation and genome expansion in the chlorophyll d-producing cyanobacterium Acaryochloris marina.</title>
        <authorList>
            <person name="Swingley W.D."/>
            <person name="Chen M."/>
            <person name="Cheung P.C."/>
            <person name="Conrad A.L."/>
            <person name="Dejesa L.C."/>
            <person name="Hao J."/>
            <person name="Honchak B.M."/>
            <person name="Karbach L.E."/>
            <person name="Kurdoglu A."/>
            <person name="Lahiri S."/>
            <person name="Mastrian S.D."/>
            <person name="Miyashita H."/>
            <person name="Page L."/>
            <person name="Ramakrishna P."/>
            <person name="Satoh S."/>
            <person name="Sattley W.M."/>
            <person name="Shimada Y."/>
            <person name="Taylor H.L."/>
            <person name="Tomo T."/>
            <person name="Tsuchiya T."/>
            <person name="Wang Z.T."/>
            <person name="Raymond J."/>
            <person name="Mimuro M."/>
            <person name="Blankenship R.E."/>
            <person name="Touchman J.W."/>
        </authorList>
    </citation>
    <scope>NUCLEOTIDE SEQUENCE [LARGE SCALE GENOMIC DNA]</scope>
    <source>
        <strain evidence="2">MBIC 11017</strain>
        <plasmid evidence="2">Plasmid pREB3</plasmid>
    </source>
</reference>
<sequence>MNIKRLKEVPKTLSSKYTNPGLFQIFRDTLKNWKILRGKRAI</sequence>
<keyword evidence="2" id="KW-1185">Reference proteome</keyword>
<geneLocation type="plasmid" evidence="1 2">
    <name>pREB3</name>
</geneLocation>
<evidence type="ECO:0000313" key="1">
    <source>
        <dbReference type="EMBL" id="ABW32403.1"/>
    </source>
</evidence>
<gene>
    <name evidence="1" type="ordered locus">AM1_C0095</name>
</gene>
<name>A8ZMJ2_ACAM1</name>
<protein>
    <submittedName>
        <fullName evidence="1">Uncharacterized protein</fullName>
    </submittedName>
</protein>
<dbReference type="KEGG" id="amr:AM1_C0095"/>
<evidence type="ECO:0000313" key="2">
    <source>
        <dbReference type="Proteomes" id="UP000000268"/>
    </source>
</evidence>